<dbReference type="EMBL" id="VLLF01000008">
    <property type="protein sequence ID" value="TWI82749.1"/>
    <property type="molecule type" value="Genomic_DNA"/>
</dbReference>
<feature type="transmembrane region" description="Helical" evidence="1">
    <location>
        <begin position="21"/>
        <end position="40"/>
    </location>
</feature>
<dbReference type="PANTHER" id="PTHR30336">
    <property type="entry name" value="INNER MEMBRANE PROTEIN, PROBABLE PERMEASE"/>
    <property type="match status" value="1"/>
</dbReference>
<keyword evidence="1" id="KW-0472">Membrane</keyword>
<dbReference type="InterPro" id="IPR051599">
    <property type="entry name" value="Cell_Envelope_Assoc"/>
</dbReference>
<reference evidence="3 4" key="1">
    <citation type="submission" date="2019-07" db="EMBL/GenBank/DDBJ databases">
        <title>Genomic Encyclopedia of Archaeal and Bacterial Type Strains, Phase II (KMG-II): from individual species to whole genera.</title>
        <authorList>
            <person name="Goeker M."/>
        </authorList>
    </citation>
    <scope>NUCLEOTIDE SEQUENCE [LARGE SCALE GENOMIC DNA]</scope>
    <source>
        <strain evidence="3 4">ATCC BAA-252</strain>
    </source>
</reference>
<keyword evidence="1" id="KW-1133">Transmembrane helix</keyword>
<accession>A0A562SN68</accession>
<dbReference type="RefSeq" id="WP_208995222.1">
    <property type="nucleotide sequence ID" value="NZ_SMLY01000078.1"/>
</dbReference>
<gene>
    <name evidence="3" type="ORF">JM93_03263</name>
</gene>
<dbReference type="GO" id="GO:0005886">
    <property type="term" value="C:plasma membrane"/>
    <property type="evidence" value="ECO:0007669"/>
    <property type="project" value="TreeGrafter"/>
</dbReference>
<evidence type="ECO:0000313" key="4">
    <source>
        <dbReference type="Proteomes" id="UP000320593"/>
    </source>
</evidence>
<proteinExistence type="predicted"/>
<dbReference type="AlphaFoldDB" id="A0A562SN68"/>
<dbReference type="GO" id="GO:0000270">
    <property type="term" value="P:peptidoglycan metabolic process"/>
    <property type="evidence" value="ECO:0007669"/>
    <property type="project" value="TreeGrafter"/>
</dbReference>
<protein>
    <submittedName>
        <fullName evidence="3">Uncharacterized SAM-binding protein YcdF (DUF218 family)</fullName>
    </submittedName>
</protein>
<dbReference type="GO" id="GO:0043164">
    <property type="term" value="P:Gram-negative-bacterium-type cell wall biogenesis"/>
    <property type="evidence" value="ECO:0007669"/>
    <property type="project" value="TreeGrafter"/>
</dbReference>
<organism evidence="3 4">
    <name type="scientific">Roseibium hamelinense</name>
    <dbReference type="NCBI Taxonomy" id="150831"/>
    <lineage>
        <taxon>Bacteria</taxon>
        <taxon>Pseudomonadati</taxon>
        <taxon>Pseudomonadota</taxon>
        <taxon>Alphaproteobacteria</taxon>
        <taxon>Hyphomicrobiales</taxon>
        <taxon>Stappiaceae</taxon>
        <taxon>Roseibium</taxon>
    </lineage>
</organism>
<name>A0A562SN68_9HYPH</name>
<feature type="domain" description="DUF218" evidence="2">
    <location>
        <begin position="58"/>
        <end position="196"/>
    </location>
</feature>
<evidence type="ECO:0000256" key="1">
    <source>
        <dbReference type="SAM" id="Phobius"/>
    </source>
</evidence>
<evidence type="ECO:0000259" key="2">
    <source>
        <dbReference type="Pfam" id="PF02698"/>
    </source>
</evidence>
<dbReference type="InterPro" id="IPR003848">
    <property type="entry name" value="DUF218"/>
</dbReference>
<keyword evidence="4" id="KW-1185">Reference proteome</keyword>
<sequence length="217" mass="23558">MSGSSGQKTAPVARKFRNRKRLFLGLCAIAFAGAIVFKFVSFANRVSNLEVPHAPSADAIVVLTGGTERVQHAIQLLNEGRAERLLISGVHPGTTPEQIAILTKADMPLLSCCVDLDRAALNTEGNASETASWAKDNGFTSLILVTSAYHLPRAQIELSSVMPGVELVAYPVFNPGLHLNTWYSSPRTIRLLIREYSKYTLARFRLAARQLLGAIGL</sequence>
<dbReference type="PANTHER" id="PTHR30336:SF4">
    <property type="entry name" value="ENVELOPE BIOGENESIS FACTOR ELYC"/>
    <property type="match status" value="1"/>
</dbReference>
<dbReference type="CDD" id="cd06259">
    <property type="entry name" value="YdcF-like"/>
    <property type="match status" value="1"/>
</dbReference>
<dbReference type="Proteomes" id="UP000320593">
    <property type="component" value="Unassembled WGS sequence"/>
</dbReference>
<evidence type="ECO:0000313" key="3">
    <source>
        <dbReference type="EMBL" id="TWI82749.1"/>
    </source>
</evidence>
<keyword evidence="1" id="KW-0812">Transmembrane</keyword>
<comment type="caution">
    <text evidence="3">The sequence shown here is derived from an EMBL/GenBank/DDBJ whole genome shotgun (WGS) entry which is preliminary data.</text>
</comment>
<dbReference type="Pfam" id="PF02698">
    <property type="entry name" value="DUF218"/>
    <property type="match status" value="1"/>
</dbReference>